<protein>
    <submittedName>
        <fullName evidence="2">Erythromycin esterase family protein</fullName>
    </submittedName>
</protein>
<dbReference type="RefSeq" id="WP_138767180.1">
    <property type="nucleotide sequence ID" value="NZ_CP035467.1"/>
</dbReference>
<dbReference type="STRING" id="675511.GCA_000341735_00275"/>
<feature type="signal peptide" evidence="1">
    <location>
        <begin position="1"/>
        <end position="23"/>
    </location>
</feature>
<dbReference type="SUPFAM" id="SSF159501">
    <property type="entry name" value="EreA/ChaN-like"/>
    <property type="match status" value="1"/>
</dbReference>
<proteinExistence type="predicted"/>
<name>A0A4V1IK03_METBY</name>
<dbReference type="CDD" id="cd14728">
    <property type="entry name" value="Ere-like"/>
    <property type="match status" value="1"/>
</dbReference>
<keyword evidence="1" id="KW-0732">Signal</keyword>
<dbReference type="Gene3D" id="3.40.1660.10">
    <property type="entry name" value="EreA-like (biosynthetic domain)"/>
    <property type="match status" value="1"/>
</dbReference>
<feature type="chain" id="PRO_5020453774" evidence="1">
    <location>
        <begin position="24"/>
        <end position="440"/>
    </location>
</feature>
<organism evidence="2 3">
    <name type="scientific">Methylotuvimicrobium buryatense</name>
    <name type="common">Methylomicrobium buryatense</name>
    <dbReference type="NCBI Taxonomy" id="95641"/>
    <lineage>
        <taxon>Bacteria</taxon>
        <taxon>Pseudomonadati</taxon>
        <taxon>Pseudomonadota</taxon>
        <taxon>Gammaproteobacteria</taxon>
        <taxon>Methylococcales</taxon>
        <taxon>Methylococcaceae</taxon>
        <taxon>Methylotuvimicrobium</taxon>
    </lineage>
</organism>
<accession>A0A4V1IK03</accession>
<evidence type="ECO:0000313" key="3">
    <source>
        <dbReference type="Proteomes" id="UP000305881"/>
    </source>
</evidence>
<dbReference type="OrthoDB" id="9810066at2"/>
<dbReference type="Gene3D" id="3.30.1870.10">
    <property type="entry name" value="EreA-like, domain 2"/>
    <property type="match status" value="1"/>
</dbReference>
<dbReference type="Pfam" id="PF05139">
    <property type="entry name" value="Erythro_esteras"/>
    <property type="match status" value="1"/>
</dbReference>
<evidence type="ECO:0000313" key="2">
    <source>
        <dbReference type="EMBL" id="QCW83205.1"/>
    </source>
</evidence>
<dbReference type="Proteomes" id="UP000305881">
    <property type="component" value="Chromosome"/>
</dbReference>
<gene>
    <name evidence="2" type="ORF">EQU24_13870</name>
</gene>
<dbReference type="InterPro" id="IPR052036">
    <property type="entry name" value="Hydrolase/PRTase-associated"/>
</dbReference>
<dbReference type="PANTHER" id="PTHR31299:SF0">
    <property type="entry name" value="ESTERASE, PUTATIVE (AFU_ORTHOLOGUE AFUA_1G05850)-RELATED"/>
    <property type="match status" value="1"/>
</dbReference>
<sequence>MKIITHFLFFPVFLLFCVTLAHAESESLSAYLAPKAITLKQNSDLNRLIETAGDKKLVLLGESTHGTHEFYHWRSEISKRLITEKGFSFIAVEGDWPSLYRLNDYVKGRSKPGTTAVDVLKTFARWPQWMWANRDIEALAEWLREFNKTRPESDKIGLFGMDVYGQWEAIDDLLALTGAYFPEQLPEIERRLNCFKEYDRDEWMYARATARGGFSCEKELAEVLKIIQDLKPEAADNDPKIRFRARQKALVIKNAEDFFRLAIREGPDAWNSRAKHMWVSVEGLLERHGPEAKGIVWAHNTHVGDASKTTMILRETLNIGQLSRQSLGAEQVYIVGFGTDKGKVNAGANWGAPMSIMTIPKAQPGSIEEVLARLEPEAFYLMFGDEERRHEALGQLIGNRAIGVIYDPRRDYGQYVGSRVARRYDSFVFIKNTRELTPVR</sequence>
<dbReference type="Gene3D" id="1.20.1440.30">
    <property type="entry name" value="Biosynthetic Protein domain"/>
    <property type="match status" value="1"/>
</dbReference>
<evidence type="ECO:0000256" key="1">
    <source>
        <dbReference type="SAM" id="SignalP"/>
    </source>
</evidence>
<dbReference type="PIRSF" id="PIRSF036794">
    <property type="entry name" value="UCP_erythr_ester"/>
    <property type="match status" value="1"/>
</dbReference>
<dbReference type="EMBL" id="CP035467">
    <property type="protein sequence ID" value="QCW83205.1"/>
    <property type="molecule type" value="Genomic_DNA"/>
</dbReference>
<reference evidence="3" key="1">
    <citation type="journal article" date="2019" name="J. Bacteriol.">
        <title>A Mutagenic Screen Identifies a TonB-Dependent Receptor Required for the Lanthanide Metal Switch in the Type I Methanotroph 'Methylotuvimicrobium buryatense' 5GB1C.</title>
        <authorList>
            <person name="Groom J.D."/>
            <person name="Ford S.M."/>
            <person name="Pesesky M.W."/>
            <person name="Lidstrom M.E."/>
        </authorList>
    </citation>
    <scope>NUCLEOTIDE SEQUENCE [LARGE SCALE GENOMIC DNA]</scope>
    <source>
        <strain evidence="3">5GB1C</strain>
    </source>
</reference>
<dbReference type="KEGG" id="mbur:EQU24_13870"/>
<dbReference type="GO" id="GO:0046677">
    <property type="term" value="P:response to antibiotic"/>
    <property type="evidence" value="ECO:0007669"/>
    <property type="project" value="InterPro"/>
</dbReference>
<dbReference type="PANTHER" id="PTHR31299">
    <property type="entry name" value="ESTERASE, PUTATIVE (AFU_ORTHOLOGUE AFUA_1G05850)-RELATED"/>
    <property type="match status" value="1"/>
</dbReference>
<dbReference type="InterPro" id="IPR014622">
    <property type="entry name" value="UCP036794_erythomycin"/>
</dbReference>
<dbReference type="InterPro" id="IPR007815">
    <property type="entry name" value="Emycin_Estase"/>
</dbReference>
<dbReference type="AlphaFoldDB" id="A0A4V1IK03"/>
<keyword evidence="3" id="KW-1185">Reference proteome</keyword>